<dbReference type="SMART" id="SM00220">
    <property type="entry name" value="S_TKc"/>
    <property type="match status" value="2"/>
</dbReference>
<evidence type="ECO:0000256" key="5">
    <source>
        <dbReference type="ARBA" id="ARBA00022614"/>
    </source>
</evidence>
<dbReference type="PROSITE" id="PS50011">
    <property type="entry name" value="PROTEIN_KINASE_DOM"/>
    <property type="match status" value="2"/>
</dbReference>
<evidence type="ECO:0000256" key="7">
    <source>
        <dbReference type="ARBA" id="ARBA00022692"/>
    </source>
</evidence>
<evidence type="ECO:0000256" key="2">
    <source>
        <dbReference type="ARBA" id="ARBA00012513"/>
    </source>
</evidence>
<dbReference type="Proteomes" id="UP000516314">
    <property type="component" value="Chromosome 1"/>
</dbReference>
<dbReference type="GO" id="GO:0016020">
    <property type="term" value="C:membrane"/>
    <property type="evidence" value="ECO:0007669"/>
    <property type="project" value="UniProtKB-SubCell"/>
</dbReference>
<feature type="region of interest" description="Disordered" evidence="19">
    <location>
        <begin position="2052"/>
        <end position="2073"/>
    </location>
</feature>
<keyword evidence="9" id="KW-0677">Repeat</keyword>
<feature type="signal peptide" evidence="21">
    <location>
        <begin position="1"/>
        <end position="24"/>
    </location>
</feature>
<evidence type="ECO:0000256" key="8">
    <source>
        <dbReference type="ARBA" id="ARBA00022729"/>
    </source>
</evidence>
<dbReference type="SUPFAM" id="SSF56112">
    <property type="entry name" value="Protein kinase-like (PK-like)"/>
    <property type="match status" value="2"/>
</dbReference>
<dbReference type="Pfam" id="PF00560">
    <property type="entry name" value="LRR_1"/>
    <property type="match status" value="4"/>
</dbReference>
<dbReference type="GO" id="GO:0005524">
    <property type="term" value="F:ATP binding"/>
    <property type="evidence" value="ECO:0007669"/>
    <property type="project" value="UniProtKB-KW"/>
</dbReference>
<evidence type="ECO:0000256" key="4">
    <source>
        <dbReference type="ARBA" id="ARBA00022553"/>
    </source>
</evidence>
<evidence type="ECO:0000256" key="11">
    <source>
        <dbReference type="ARBA" id="ARBA00022777"/>
    </source>
</evidence>
<dbReference type="InterPro" id="IPR001611">
    <property type="entry name" value="Leu-rich_rpt"/>
</dbReference>
<keyword evidence="13 20" id="KW-1133">Transmembrane helix</keyword>
<proteinExistence type="predicted"/>
<name>A0A7G2DYA2_ARATH</name>
<evidence type="ECO:0000313" key="23">
    <source>
        <dbReference type="EMBL" id="CAD5315697.1"/>
    </source>
</evidence>
<dbReference type="SMART" id="SM00369">
    <property type="entry name" value="LRR_TYP"/>
    <property type="match status" value="5"/>
</dbReference>
<feature type="chain" id="PRO_5028925542" description="non-specific serine/threonine protein kinase" evidence="21">
    <location>
        <begin position="25"/>
        <end position="2073"/>
    </location>
</feature>
<dbReference type="Pfam" id="PF11721">
    <property type="entry name" value="Malectin"/>
    <property type="match status" value="2"/>
</dbReference>
<evidence type="ECO:0000256" key="16">
    <source>
        <dbReference type="ARBA" id="ARBA00023180"/>
    </source>
</evidence>
<dbReference type="PANTHER" id="PTHR48006:SF99">
    <property type="entry name" value="PROTEIN KINASE DOMAIN-CONTAINING PROTEIN"/>
    <property type="match status" value="1"/>
</dbReference>
<comment type="catalytic activity">
    <reaction evidence="18">
        <text>L-seryl-[protein] + ATP = O-phospho-L-seryl-[protein] + ADP + H(+)</text>
        <dbReference type="Rhea" id="RHEA:17989"/>
        <dbReference type="Rhea" id="RHEA-COMP:9863"/>
        <dbReference type="Rhea" id="RHEA-COMP:11604"/>
        <dbReference type="ChEBI" id="CHEBI:15378"/>
        <dbReference type="ChEBI" id="CHEBI:29999"/>
        <dbReference type="ChEBI" id="CHEBI:30616"/>
        <dbReference type="ChEBI" id="CHEBI:83421"/>
        <dbReference type="ChEBI" id="CHEBI:456216"/>
        <dbReference type="EC" id="2.7.11.1"/>
    </reaction>
</comment>
<gene>
    <name evidence="23" type="ORF">AT9943_LOCUS4051</name>
</gene>
<evidence type="ECO:0000256" key="13">
    <source>
        <dbReference type="ARBA" id="ARBA00022989"/>
    </source>
</evidence>
<evidence type="ECO:0000256" key="9">
    <source>
        <dbReference type="ARBA" id="ARBA00022737"/>
    </source>
</evidence>
<keyword evidence="14 20" id="KW-0472">Membrane</keyword>
<organism evidence="23 24">
    <name type="scientific">Arabidopsis thaliana</name>
    <name type="common">Mouse-ear cress</name>
    <dbReference type="NCBI Taxonomy" id="3702"/>
    <lineage>
        <taxon>Eukaryota</taxon>
        <taxon>Viridiplantae</taxon>
        <taxon>Streptophyta</taxon>
        <taxon>Embryophyta</taxon>
        <taxon>Tracheophyta</taxon>
        <taxon>Spermatophyta</taxon>
        <taxon>Magnoliopsida</taxon>
        <taxon>eudicotyledons</taxon>
        <taxon>Gunneridae</taxon>
        <taxon>Pentapetalae</taxon>
        <taxon>rosids</taxon>
        <taxon>malvids</taxon>
        <taxon>Brassicales</taxon>
        <taxon>Brassicaceae</taxon>
        <taxon>Camelineae</taxon>
        <taxon>Arabidopsis</taxon>
    </lineage>
</organism>
<reference evidence="23 24" key="1">
    <citation type="submission" date="2020-09" db="EMBL/GenBank/DDBJ databases">
        <authorList>
            <person name="Ashkenazy H."/>
        </authorList>
    </citation>
    <scope>NUCLEOTIDE SEQUENCE [LARGE SCALE GENOMIC DNA]</scope>
    <source>
        <strain evidence="24">cv. Cdm-0</strain>
    </source>
</reference>
<dbReference type="Gene3D" id="3.30.200.20">
    <property type="entry name" value="Phosphorylase Kinase, domain 1"/>
    <property type="match status" value="2"/>
</dbReference>
<dbReference type="EMBL" id="LR881466">
    <property type="protein sequence ID" value="CAD5315697.1"/>
    <property type="molecule type" value="Genomic_DNA"/>
</dbReference>
<dbReference type="InterPro" id="IPR008271">
    <property type="entry name" value="Ser/Thr_kinase_AS"/>
</dbReference>
<evidence type="ECO:0000256" key="10">
    <source>
        <dbReference type="ARBA" id="ARBA00022741"/>
    </source>
</evidence>
<feature type="domain" description="Protein kinase" evidence="22">
    <location>
        <begin position="687"/>
        <end position="961"/>
    </location>
</feature>
<evidence type="ECO:0000256" key="15">
    <source>
        <dbReference type="ARBA" id="ARBA00023170"/>
    </source>
</evidence>
<evidence type="ECO:0000256" key="21">
    <source>
        <dbReference type="SAM" id="SignalP"/>
    </source>
</evidence>
<dbReference type="InterPro" id="IPR001245">
    <property type="entry name" value="Ser-Thr/Tyr_kinase_cat_dom"/>
</dbReference>
<keyword evidence="8 21" id="KW-0732">Signal</keyword>
<dbReference type="SUPFAM" id="SSF52058">
    <property type="entry name" value="L domain-like"/>
    <property type="match status" value="2"/>
</dbReference>
<keyword evidence="15" id="KW-0675">Receptor</keyword>
<keyword evidence="4" id="KW-0597">Phosphoprotein</keyword>
<evidence type="ECO:0000259" key="22">
    <source>
        <dbReference type="PROSITE" id="PS50011"/>
    </source>
</evidence>
<keyword evidence="3" id="KW-0723">Serine/threonine-protein kinase</keyword>
<evidence type="ECO:0000256" key="17">
    <source>
        <dbReference type="ARBA" id="ARBA00047899"/>
    </source>
</evidence>
<dbReference type="FunFam" id="3.30.200.20:FF:000140">
    <property type="entry name" value="Leucine-rich repeat receptor-like protein kinase"/>
    <property type="match status" value="2"/>
</dbReference>
<dbReference type="FunFam" id="2.60.120.430:FF:000002">
    <property type="entry name" value="Leucine-rich repeat receptor-like protein kinase"/>
    <property type="match status" value="2"/>
</dbReference>
<evidence type="ECO:0000256" key="3">
    <source>
        <dbReference type="ARBA" id="ARBA00022527"/>
    </source>
</evidence>
<evidence type="ECO:0000256" key="6">
    <source>
        <dbReference type="ARBA" id="ARBA00022679"/>
    </source>
</evidence>
<accession>A0A7G2DYA2</accession>
<dbReference type="GO" id="GO:0004674">
    <property type="term" value="F:protein serine/threonine kinase activity"/>
    <property type="evidence" value="ECO:0007669"/>
    <property type="project" value="UniProtKB-KW"/>
</dbReference>
<dbReference type="InterPro" id="IPR032675">
    <property type="entry name" value="LRR_dom_sf"/>
</dbReference>
<dbReference type="InterPro" id="IPR021720">
    <property type="entry name" value="Malectin_dom"/>
</dbReference>
<dbReference type="CDD" id="cd14066">
    <property type="entry name" value="STKc_IRAK"/>
    <property type="match status" value="2"/>
</dbReference>
<evidence type="ECO:0000256" key="14">
    <source>
        <dbReference type="ARBA" id="ARBA00023136"/>
    </source>
</evidence>
<evidence type="ECO:0000256" key="12">
    <source>
        <dbReference type="ARBA" id="ARBA00022840"/>
    </source>
</evidence>
<feature type="transmembrane region" description="Helical" evidence="20">
    <location>
        <begin position="628"/>
        <end position="652"/>
    </location>
</feature>
<dbReference type="Pfam" id="PF07714">
    <property type="entry name" value="PK_Tyr_Ser-Thr"/>
    <property type="match status" value="2"/>
</dbReference>
<keyword evidence="5" id="KW-0433">Leucine-rich repeat</keyword>
<dbReference type="EC" id="2.7.11.1" evidence="2"/>
<keyword evidence="7 20" id="KW-0812">Transmembrane</keyword>
<evidence type="ECO:0000256" key="1">
    <source>
        <dbReference type="ARBA" id="ARBA00004479"/>
    </source>
</evidence>
<dbReference type="InterPro" id="IPR011009">
    <property type="entry name" value="Kinase-like_dom_sf"/>
</dbReference>
<dbReference type="Gene3D" id="1.10.510.10">
    <property type="entry name" value="Transferase(Phosphotransferase) domain 1"/>
    <property type="match status" value="2"/>
</dbReference>
<evidence type="ECO:0000256" key="20">
    <source>
        <dbReference type="SAM" id="Phobius"/>
    </source>
</evidence>
<keyword evidence="12" id="KW-0067">ATP-binding</keyword>
<dbReference type="Gene3D" id="3.80.10.10">
    <property type="entry name" value="Ribonuclease Inhibitor"/>
    <property type="match status" value="4"/>
</dbReference>
<keyword evidence="6" id="KW-0808">Transferase</keyword>
<dbReference type="Pfam" id="PF13855">
    <property type="entry name" value="LRR_8"/>
    <property type="match status" value="1"/>
</dbReference>
<evidence type="ECO:0000256" key="18">
    <source>
        <dbReference type="ARBA" id="ARBA00048679"/>
    </source>
</evidence>
<dbReference type="FunFam" id="1.10.510.10:FF:000044">
    <property type="entry name" value="Putative LRR receptor-like serine/threonine-protein kinase"/>
    <property type="match status" value="2"/>
</dbReference>
<protein>
    <recommendedName>
        <fullName evidence="2">non-specific serine/threonine protein kinase</fullName>
        <ecNumber evidence="2">2.7.11.1</ecNumber>
    </recommendedName>
</protein>
<dbReference type="Gene3D" id="2.60.120.430">
    <property type="entry name" value="Galactose-binding lectin"/>
    <property type="match status" value="2"/>
</dbReference>
<keyword evidence="16" id="KW-0325">Glycoprotein</keyword>
<comment type="subcellular location">
    <subcellularLocation>
        <location evidence="1">Membrane</location>
        <topology evidence="1">Single-pass type I membrane protein</topology>
    </subcellularLocation>
</comment>
<sequence length="2073" mass="228237">MLRLILSLVVWFVFMSGLFHVVRSQNRTTATTDPDEARALNKIFRTWKITATKAWNISGELCSGAAIDDSVSIDNLAFNPLIKCDCSFVDSTICRIVALRARGMDVAGPIPDDLWTLVYISNLNLNQNFLTGPLSPGIGNLTRMQWMTFGANALSGPVPKEIGLLTDLRSLAIDMNNFSGSLPPEIGNCTRLVKMYIGSSGLSGEIPSSFANFVNLEEAWINDIRLTGQIPDFIGNWTKLTTLRILGTSLSGPIPSTFANLISLTELRLGEISNISSSLQFIREMKSISVLVLRNNNLTGTIPSNIGDYLGLRQLDLSFNKLTGQIPAPLFNSRQLTHLFLGNNKLNGSLPTQKSPSLSNIDVSYNDLTGDLPSWVRLPNLQLNLIANHFTVGGSNRRALPRLDCLQKDFRCNRGKGVYFNFFVNCGGRDIRSSSGALYEKDEGALGPATFFVSKTQRWAVSNVGLFTGSNSNQYIALSATQFANTSDSELFQSARLSASSLRYYGLGLENGGYSVTVQFAEIQIQGSNTWKSLGRRIFDIYVQGKLVEKDFDMQKAANGSSIRVIQRVYKANVSENYLEVHLFWAGKGTCCIPAQGTYGPLVSAISATPDFIPTVKNKLPSKSKKNIVIIVGAIVGAGMLCILVIAILLFIRRKRKRAADEEVLNSLHIRPYTFSYSELRTATQDFDPSNKLGEGGFGPVFKGKLNDGREIAVKQLSVASRQGKGQFVAEIATISAVQHRNLVKLYGCCIEGNQRMLVYEYLSNKSLDQALFEEKSLQLGWSQRFEICLGVAKGLAYMHEESNPRIVHRDVKASNILLDSDLVPKLSDFGLAKLYDDKKTHISTRVAGTIGYLSPEYVMLGHLTEKTDVFAFGIVALEIVSGRPNSSPELDDDKQYLLEWAWSLHQEQRDMEVVDPDLTEFDKEEVKRVIGVAFLCTQTDHAIRPTMSRVVGMLTGDVEITEANAKPGYVSERTFENAMSFMSGSTSSSWILPETPKDSSKQQPPLLKSPVDNAAESRFKRVHFTACGCIALWRYLCLLLTVWFLCNFGPVYVVRAQNRTGATTHPDEGLSSSSLNNLTTLALNSIFAAWRIRAPREWNISGELCSGAAIDASVLDSNPAYNPLIKCDCSFENSTICRITNIKVYAMEVVGSIPQQLWTLEYLTNLNLGQNVLTGSLPPALGNLTRMRWMTFGINALSGPIPKEIGLLTDLRLLSISSNNFSGSIPDEIGRCTKLQQIYIDSSGLSGGLPVSFANLVELEQAWIADMELTGQIPDFIGDWTKLTTLRILGTGLSGPIPASFSNLTSLTELRLGDISNGNSSLEFIKDMKSLSILVLRNNNLTGTIPSNIGEYSSLRQLDLSFNKLHGTIPASLFNLRQLTHLFLGNNTLNGSLPTQKGQSLSNVDVSYNDLSGSLPSWVSLPNLNLNLVANNFTLEGLDNRVLSGLNCLQKNFPCNRGKGIYSDFSINCGGPEIRSVTEAVFEREDEDLGPASFVVSAGQRWAASSVGLFAGSSNNIYIATSQSQFVNTLDSELFQSARLSASSLRYYGLGLENGGYTVTLQFAEIQILGSTSNTWRGLGRRRFDIYVQGRLVEKDFDVRRTAGDSTVRAVQREYKANVSQNHLEIHLFWAGKGTCCIPIQGAYGPLISAVGATPDFTPTVGNRPPSKGKSMTGTIVGVIVGVGLLSIISGVVIFIIRKRRKRYTDDEEILSMDVKPYTFTYSELKSATQDFDPSNKLGEGGFGPVYKGKLNDGREVAVKLLSVGSRQGKGQFVAEIVAISAVQHRNLVKLYGCCYEGEHRLLVYEYLPNGSLDQALFGEKTLHLDWSTRYEICLGVARGLVYLHEEARLRIVHRDVKASNILLDSKLVPKVSDFGLAKLYDDKKTHISTRVAGTIGYLAPEYAMRGHLTEKTDVYAFGVVALELVSGRPNSDENLEDEKRYLLEWAWNLHEKGREVELIDHQLTEFNMEEGKRMIGIALLCTQTSHALRPPMSRVVAMLSGDVEVSDVTSKPGYLTDWRFDDTTASSISGFPLRNTQASESFTSFVAPRSEISPRNNDARPMLGAQMNEGR</sequence>
<feature type="transmembrane region" description="Helical" evidence="20">
    <location>
        <begin position="1025"/>
        <end position="1046"/>
    </location>
</feature>
<comment type="catalytic activity">
    <reaction evidence="17">
        <text>L-threonyl-[protein] + ATP = O-phospho-L-threonyl-[protein] + ADP + H(+)</text>
        <dbReference type="Rhea" id="RHEA:46608"/>
        <dbReference type="Rhea" id="RHEA-COMP:11060"/>
        <dbReference type="Rhea" id="RHEA-COMP:11605"/>
        <dbReference type="ChEBI" id="CHEBI:15378"/>
        <dbReference type="ChEBI" id="CHEBI:30013"/>
        <dbReference type="ChEBI" id="CHEBI:30616"/>
        <dbReference type="ChEBI" id="CHEBI:61977"/>
        <dbReference type="ChEBI" id="CHEBI:456216"/>
        <dbReference type="EC" id="2.7.11.1"/>
    </reaction>
</comment>
<dbReference type="InterPro" id="IPR003591">
    <property type="entry name" value="Leu-rich_rpt_typical-subtyp"/>
</dbReference>
<feature type="domain" description="Protein kinase" evidence="22">
    <location>
        <begin position="1733"/>
        <end position="1991"/>
    </location>
</feature>
<dbReference type="InterPro" id="IPR051824">
    <property type="entry name" value="LRR_Rcpt-Like_S/T_Kinase"/>
</dbReference>
<dbReference type="InterPro" id="IPR000719">
    <property type="entry name" value="Prot_kinase_dom"/>
</dbReference>
<evidence type="ECO:0000313" key="24">
    <source>
        <dbReference type="Proteomes" id="UP000516314"/>
    </source>
</evidence>
<feature type="transmembrane region" description="Helical" evidence="20">
    <location>
        <begin position="1677"/>
        <end position="1698"/>
    </location>
</feature>
<keyword evidence="11" id="KW-0418">Kinase</keyword>
<dbReference type="FunFam" id="3.80.10.10:FF:000497">
    <property type="entry name" value="Leucine-rich repeat transmembrane protein kinase"/>
    <property type="match status" value="2"/>
</dbReference>
<dbReference type="PROSITE" id="PS00108">
    <property type="entry name" value="PROTEIN_KINASE_ST"/>
    <property type="match status" value="2"/>
</dbReference>
<evidence type="ECO:0000256" key="19">
    <source>
        <dbReference type="SAM" id="MobiDB-lite"/>
    </source>
</evidence>
<dbReference type="FunFam" id="3.80.10.10:FF:000298">
    <property type="entry name" value="Putative LRR receptor-like serine/threonine-protein kinase"/>
    <property type="match status" value="2"/>
</dbReference>
<dbReference type="PANTHER" id="PTHR48006">
    <property type="entry name" value="LEUCINE-RICH REPEAT-CONTAINING PROTEIN DDB_G0281931-RELATED"/>
    <property type="match status" value="1"/>
</dbReference>
<feature type="region of interest" description="Disordered" evidence="19">
    <location>
        <begin position="989"/>
        <end position="1009"/>
    </location>
</feature>
<keyword evidence="10" id="KW-0547">Nucleotide-binding</keyword>